<name>A0A7S3PPL4_9STRA</name>
<dbReference type="GO" id="GO:0005737">
    <property type="term" value="C:cytoplasm"/>
    <property type="evidence" value="ECO:0007669"/>
    <property type="project" value="TreeGrafter"/>
</dbReference>
<evidence type="ECO:0000256" key="8">
    <source>
        <dbReference type="ARBA" id="ARBA00022723"/>
    </source>
</evidence>
<dbReference type="EMBL" id="HBIN01021485">
    <property type="protein sequence ID" value="CAE0446476.1"/>
    <property type="molecule type" value="Transcribed_RNA"/>
</dbReference>
<comment type="cofactor">
    <cofactor evidence="2">
        <name>Mn(2+)</name>
        <dbReference type="ChEBI" id="CHEBI:29035"/>
    </cofactor>
</comment>
<keyword evidence="8" id="KW-0479">Metal-binding</keyword>
<dbReference type="EC" id="3.1.3.89" evidence="7"/>
<dbReference type="InterPro" id="IPR039356">
    <property type="entry name" value="YfbR/HDDC2"/>
</dbReference>
<organism evidence="11">
    <name type="scientific">Aplanochytrium stocchinoi</name>
    <dbReference type="NCBI Taxonomy" id="215587"/>
    <lineage>
        <taxon>Eukaryota</taxon>
        <taxon>Sar</taxon>
        <taxon>Stramenopiles</taxon>
        <taxon>Bigyra</taxon>
        <taxon>Labyrinthulomycetes</taxon>
        <taxon>Thraustochytrida</taxon>
        <taxon>Thraustochytriidae</taxon>
        <taxon>Aplanochytrium</taxon>
    </lineage>
</organism>
<accession>A0A7S3PPL4</accession>
<dbReference type="AlphaFoldDB" id="A0A7S3PPL4"/>
<evidence type="ECO:0000256" key="2">
    <source>
        <dbReference type="ARBA" id="ARBA00001936"/>
    </source>
</evidence>
<evidence type="ECO:0000256" key="3">
    <source>
        <dbReference type="ARBA" id="ARBA00001941"/>
    </source>
</evidence>
<evidence type="ECO:0000313" key="11">
    <source>
        <dbReference type="EMBL" id="CAE0446476.1"/>
    </source>
</evidence>
<dbReference type="Gene3D" id="1.10.3210.10">
    <property type="entry name" value="Hypothetical protein af1432"/>
    <property type="match status" value="1"/>
</dbReference>
<dbReference type="PANTHER" id="PTHR11845:SF13">
    <property type="entry name" value="5'-DEOXYNUCLEOTIDASE HDDC2"/>
    <property type="match status" value="1"/>
</dbReference>
<comment type="subunit">
    <text evidence="6">Homodimer.</text>
</comment>
<feature type="domain" description="HD/PDEase" evidence="10">
    <location>
        <begin position="226"/>
        <end position="369"/>
    </location>
</feature>
<comment type="catalytic activity">
    <reaction evidence="1">
        <text>a 2'-deoxyribonucleoside 5'-phosphate + H2O = a 2'-deoxyribonucleoside + phosphate</text>
        <dbReference type="Rhea" id="RHEA:36167"/>
        <dbReference type="ChEBI" id="CHEBI:15377"/>
        <dbReference type="ChEBI" id="CHEBI:18274"/>
        <dbReference type="ChEBI" id="CHEBI:43474"/>
        <dbReference type="ChEBI" id="CHEBI:65317"/>
        <dbReference type="EC" id="3.1.3.89"/>
    </reaction>
</comment>
<comment type="function">
    <text evidence="4">Catalyzes the dephosphorylation of the nucleoside 5'-monophosphates deoxyadenosine monophosphate (dAMP), deoxycytidine monophosphate (dCMP), deoxyguanosine monophosphate (dGMP) and deoxythymidine monophosphate (dTMP).</text>
</comment>
<evidence type="ECO:0000256" key="6">
    <source>
        <dbReference type="ARBA" id="ARBA00011738"/>
    </source>
</evidence>
<evidence type="ECO:0000259" key="10">
    <source>
        <dbReference type="SMART" id="SM00471"/>
    </source>
</evidence>
<evidence type="ECO:0000256" key="9">
    <source>
        <dbReference type="ARBA" id="ARBA00022801"/>
    </source>
</evidence>
<dbReference type="CDD" id="cd00077">
    <property type="entry name" value="HDc"/>
    <property type="match status" value="1"/>
</dbReference>
<keyword evidence="9" id="KW-0378">Hydrolase</keyword>
<reference evidence="11" key="1">
    <citation type="submission" date="2021-01" db="EMBL/GenBank/DDBJ databases">
        <authorList>
            <person name="Corre E."/>
            <person name="Pelletier E."/>
            <person name="Niang G."/>
            <person name="Scheremetjew M."/>
            <person name="Finn R."/>
            <person name="Kale V."/>
            <person name="Holt S."/>
            <person name="Cochrane G."/>
            <person name="Meng A."/>
            <person name="Brown T."/>
            <person name="Cohen L."/>
        </authorList>
    </citation>
    <scope>NUCLEOTIDE SEQUENCE</scope>
    <source>
        <strain evidence="11">GSBS06</strain>
    </source>
</reference>
<dbReference type="SUPFAM" id="SSF109604">
    <property type="entry name" value="HD-domain/PDEase-like"/>
    <property type="match status" value="1"/>
</dbReference>
<dbReference type="GO" id="GO:0002953">
    <property type="term" value="F:5'-deoxynucleotidase activity"/>
    <property type="evidence" value="ECO:0007669"/>
    <property type="project" value="UniProtKB-EC"/>
</dbReference>
<dbReference type="PANTHER" id="PTHR11845">
    <property type="entry name" value="5'-DEOXYNUCLEOTIDASE HDDC2"/>
    <property type="match status" value="1"/>
</dbReference>
<comment type="cofactor">
    <cofactor evidence="3">
        <name>Co(2+)</name>
        <dbReference type="ChEBI" id="CHEBI:48828"/>
    </cofactor>
</comment>
<sequence>MTEPNCMNKNFHSMIASALDAFAEQKRNHGDSYLADMTKEKAKRPQLLIENVRLLGSCKSKAVLCDAKSSHAILREELLRNNTAYGALQSDHMNNVEELFLERNILSPGKYAKGKVVFLEKYGMYVYKSAVLTETLNSCVFSPEPDLNSATEKITEFNQINSDAATGKRKEMGKNGDEVIEKKAKACSSLGSETPVEAKQVIQFLRCAGKLKIEKRTGWVLRKVPVPESVSDHSWRVALCSYLITDRNINPVKASQLGILHDLAEAIVGTLCVFSSCFVSFTLNTNFLLGVFMLGDLAPSSGVSGKEKEKMEYDAMVHMTESILGGHPTALKIRSLWQEYEDRISKESILVKDFDLFEMVLQADEYEIQHPEINLEEFFRGVDGRIKHPEVQTWYAELIRQREERKLKSKGIRPSQT</sequence>
<comment type="similarity">
    <text evidence="5">Belongs to the HDDC2 family.</text>
</comment>
<dbReference type="InterPro" id="IPR003607">
    <property type="entry name" value="HD/PDEase_dom"/>
</dbReference>
<evidence type="ECO:0000256" key="5">
    <source>
        <dbReference type="ARBA" id="ARBA00009999"/>
    </source>
</evidence>
<gene>
    <name evidence="11" type="ORF">ASTO00021_LOCUS16468</name>
</gene>
<dbReference type="Pfam" id="PF13023">
    <property type="entry name" value="HD_3"/>
    <property type="match status" value="2"/>
</dbReference>
<evidence type="ECO:0000256" key="1">
    <source>
        <dbReference type="ARBA" id="ARBA00001638"/>
    </source>
</evidence>
<proteinExistence type="inferred from homology"/>
<dbReference type="SMART" id="SM00471">
    <property type="entry name" value="HDc"/>
    <property type="match status" value="1"/>
</dbReference>
<dbReference type="InterPro" id="IPR006674">
    <property type="entry name" value="HD_domain"/>
</dbReference>
<dbReference type="GO" id="GO:0046872">
    <property type="term" value="F:metal ion binding"/>
    <property type="evidence" value="ECO:0007669"/>
    <property type="project" value="UniProtKB-KW"/>
</dbReference>
<evidence type="ECO:0000256" key="7">
    <source>
        <dbReference type="ARBA" id="ARBA00012964"/>
    </source>
</evidence>
<protein>
    <recommendedName>
        <fullName evidence="7">5'-deoxynucleotidase</fullName>
        <ecNumber evidence="7">3.1.3.89</ecNumber>
    </recommendedName>
</protein>
<evidence type="ECO:0000256" key="4">
    <source>
        <dbReference type="ARBA" id="ARBA00004074"/>
    </source>
</evidence>